<protein>
    <recommendedName>
        <fullName evidence="5">Reverse transcriptase domain-containing protein</fullName>
    </recommendedName>
</protein>
<reference evidence="3" key="1">
    <citation type="journal article" date="2022" name="Int. J. Mol. Sci.">
        <title>Draft Genome of Tanacetum Coccineum: Genomic Comparison of Closely Related Tanacetum-Family Plants.</title>
        <authorList>
            <person name="Yamashiro T."/>
            <person name="Shiraishi A."/>
            <person name="Nakayama K."/>
            <person name="Satake H."/>
        </authorList>
    </citation>
    <scope>NUCLEOTIDE SEQUENCE</scope>
</reference>
<dbReference type="Gene3D" id="3.10.10.10">
    <property type="entry name" value="HIV Type 1 Reverse Transcriptase, subunit A, domain 1"/>
    <property type="match status" value="1"/>
</dbReference>
<evidence type="ECO:0000313" key="3">
    <source>
        <dbReference type="EMBL" id="GJT39286.1"/>
    </source>
</evidence>
<evidence type="ECO:0000256" key="2">
    <source>
        <dbReference type="SAM" id="MobiDB-lite"/>
    </source>
</evidence>
<accession>A0ABQ5DLZ2</accession>
<evidence type="ECO:0000256" key="1">
    <source>
        <dbReference type="SAM" id="Coils"/>
    </source>
</evidence>
<evidence type="ECO:0000313" key="4">
    <source>
        <dbReference type="Proteomes" id="UP001151760"/>
    </source>
</evidence>
<feature type="coiled-coil region" evidence="1">
    <location>
        <begin position="630"/>
        <end position="657"/>
    </location>
</feature>
<reference evidence="3" key="2">
    <citation type="submission" date="2022-01" db="EMBL/GenBank/DDBJ databases">
        <authorList>
            <person name="Yamashiro T."/>
            <person name="Shiraishi A."/>
            <person name="Satake H."/>
            <person name="Nakayama K."/>
        </authorList>
    </citation>
    <scope>NUCLEOTIDE SEQUENCE</scope>
</reference>
<proteinExistence type="predicted"/>
<keyword evidence="1" id="KW-0175">Coiled coil</keyword>
<keyword evidence="4" id="KW-1185">Reference proteome</keyword>
<dbReference type="PANTHER" id="PTHR33223">
    <property type="entry name" value="CCHC-TYPE DOMAIN-CONTAINING PROTEIN"/>
    <property type="match status" value="1"/>
</dbReference>
<comment type="caution">
    <text evidence="3">The sequence shown here is derived from an EMBL/GenBank/DDBJ whole genome shotgun (WGS) entry which is preliminary data.</text>
</comment>
<dbReference type="Proteomes" id="UP001151760">
    <property type="component" value="Unassembled WGS sequence"/>
</dbReference>
<name>A0ABQ5DLZ2_9ASTR</name>
<feature type="region of interest" description="Disordered" evidence="2">
    <location>
        <begin position="803"/>
        <end position="829"/>
    </location>
</feature>
<dbReference type="EMBL" id="BQNB010015374">
    <property type="protein sequence ID" value="GJT39286.1"/>
    <property type="molecule type" value="Genomic_DNA"/>
</dbReference>
<dbReference type="SUPFAM" id="SSF56672">
    <property type="entry name" value="DNA/RNA polymerases"/>
    <property type="match status" value="1"/>
</dbReference>
<dbReference type="PANTHER" id="PTHR33223:SF11">
    <property type="entry name" value="ELEMENT PROTEIN, PUTATIVE-RELATED"/>
    <property type="match status" value="1"/>
</dbReference>
<sequence>MDDEPIWAADHVVAQTPGSAITILETGNEFVIKGNHLTLVKGNQFDGRTKTDPHKHIHEFLGICNMFKYRDTDNEAIRLMMFPLSLTREAKTWLDEFNEGSIETWDELQTAFISRLFPLALFDRLLGEICNIIKNFYHGLSEITQEALNAAAGGIFLYKTPNQAYQLLDDKVLLKLDWAKNQKSKSSFKKIVAFADEDIPGICPSFCKHKIQLLDDKKPVVQKQRRLNLNMQEVVKKEIVKLLDTCIIYPIADSPWVSPIHCVPKKGGIIVVINENDELVPTRTITGWRNLSKYSWTIFPSLETLWEKCHFMVKEEIVLGHKLSGTGLEVDKAKINVISKLPPHTNIKEFDTEIKDRKGTENVTADHLSRIENDESSADSEVDDNFPRETLMEINTKEEPWLTDFANYLVADIIPKGMTFSNAKATDQTECHKCGRKGYFTRDYWSKTSVPLYQSPFQPKLLHSSELKPELRRTKDFEAKYNKVKAKLALLSSSASAPSSSLGKNKGLIAETYDWDEQEVSADDNEVTKVKALMALTDEERVSVGKESVNNGEWLKIFIQKVHTLLEMEDNNDRKSFLDYLCIDLNYVKEQRKNLLSKHRNLVHELNTCKEQLLVLKQAKLDLFTMQHVNTEILKENQNLRNELKELTSIIEAWLNSSNKVNYCGSKDLVFVKSLVDNSEVSITGSNKPKLSKTEDSTLSIHDTGKHLIPLLEKMTGAKPVSRPKTIKSIFKLKSTFKAETLKGITINEPSSAIVRVNKSSLASKTNLAPAGKFKNVKMEDDPPLAIVIKELNELKLQISKKKSSYSKNKNAQQHHTGQGESSSRSIPSRPSVSFPSCIHSRYNDHHSNDCLYYPTYEICGSYDHDTHGHNRIISLRRGINPRNPQHVIKNCETCCSNVHATSDHNDIEWFRKRETL</sequence>
<evidence type="ECO:0008006" key="5">
    <source>
        <dbReference type="Google" id="ProtNLM"/>
    </source>
</evidence>
<organism evidence="3 4">
    <name type="scientific">Tanacetum coccineum</name>
    <dbReference type="NCBI Taxonomy" id="301880"/>
    <lineage>
        <taxon>Eukaryota</taxon>
        <taxon>Viridiplantae</taxon>
        <taxon>Streptophyta</taxon>
        <taxon>Embryophyta</taxon>
        <taxon>Tracheophyta</taxon>
        <taxon>Spermatophyta</taxon>
        <taxon>Magnoliopsida</taxon>
        <taxon>eudicotyledons</taxon>
        <taxon>Gunneridae</taxon>
        <taxon>Pentapetalae</taxon>
        <taxon>asterids</taxon>
        <taxon>campanulids</taxon>
        <taxon>Asterales</taxon>
        <taxon>Asteraceae</taxon>
        <taxon>Asteroideae</taxon>
        <taxon>Anthemideae</taxon>
        <taxon>Anthemidinae</taxon>
        <taxon>Tanacetum</taxon>
    </lineage>
</organism>
<dbReference type="InterPro" id="IPR043502">
    <property type="entry name" value="DNA/RNA_pol_sf"/>
</dbReference>
<gene>
    <name evidence="3" type="ORF">Tco_0939151</name>
</gene>
<feature type="compositionally biased region" description="Polar residues" evidence="2">
    <location>
        <begin position="812"/>
        <end position="821"/>
    </location>
</feature>